<evidence type="ECO:0000313" key="2">
    <source>
        <dbReference type="Proteomes" id="UP001465153"/>
    </source>
</evidence>
<reference evidence="1 2" key="1">
    <citation type="submission" date="2024-04" db="EMBL/GenBank/DDBJ databases">
        <title>Draft genome sequence of Sessilibacter corallicola NBRC 116591.</title>
        <authorList>
            <person name="Miyakawa T."/>
            <person name="Kusuya Y."/>
            <person name="Miura T."/>
        </authorList>
    </citation>
    <scope>NUCLEOTIDE SEQUENCE [LARGE SCALE GENOMIC DNA]</scope>
    <source>
        <strain evidence="1 2">KU-00831-HH</strain>
    </source>
</reference>
<protein>
    <submittedName>
        <fullName evidence="1">Uncharacterized protein</fullName>
    </submittedName>
</protein>
<evidence type="ECO:0000313" key="1">
    <source>
        <dbReference type="EMBL" id="GAA6168417.1"/>
    </source>
</evidence>
<dbReference type="Proteomes" id="UP001465153">
    <property type="component" value="Unassembled WGS sequence"/>
</dbReference>
<gene>
    <name evidence="1" type="ORF">NBRC116591_22280</name>
</gene>
<name>A0ABQ0A9U0_9GAMM</name>
<proteinExistence type="predicted"/>
<accession>A0ABQ0A9U0</accession>
<keyword evidence="2" id="KW-1185">Reference proteome</keyword>
<organism evidence="1 2">
    <name type="scientific">Sessilibacter corallicola</name>
    <dbReference type="NCBI Taxonomy" id="2904075"/>
    <lineage>
        <taxon>Bacteria</taxon>
        <taxon>Pseudomonadati</taxon>
        <taxon>Pseudomonadota</taxon>
        <taxon>Gammaproteobacteria</taxon>
        <taxon>Cellvibrionales</taxon>
        <taxon>Cellvibrionaceae</taxon>
        <taxon>Sessilibacter</taxon>
    </lineage>
</organism>
<sequence>MDVESDNNTSEIWTEKALELKLGVLPNSLAVGTFRNVEVPIEVSLYENEPEVNFSEWDHASKGYFTIKSGSCAVFGCTDYLHDAAKIEIPKGDYAVLSLAKGLGSITEEWEDADDAYRVVLWPSSTKEYKVIKRYESK</sequence>
<dbReference type="Gene3D" id="2.60.34.30">
    <property type="entry name" value="Competence, DNA-entry nuclease inhibitor, ComJ"/>
    <property type="match status" value="1"/>
</dbReference>
<dbReference type="EMBL" id="BAABWN010000006">
    <property type="protein sequence ID" value="GAA6168417.1"/>
    <property type="molecule type" value="Genomic_DNA"/>
</dbReference>
<dbReference type="RefSeq" id="WP_353303103.1">
    <property type="nucleotide sequence ID" value="NZ_BAABWN010000006.1"/>
</dbReference>
<dbReference type="InterPro" id="IPR038691">
    <property type="entry name" value="ComJ_sf"/>
</dbReference>
<comment type="caution">
    <text evidence="1">The sequence shown here is derived from an EMBL/GenBank/DDBJ whole genome shotgun (WGS) entry which is preliminary data.</text>
</comment>